<dbReference type="EMBL" id="BAAAHH010000037">
    <property type="protein sequence ID" value="GAA0965279.1"/>
    <property type="molecule type" value="Genomic_DNA"/>
</dbReference>
<feature type="transmembrane region" description="Helical" evidence="1">
    <location>
        <begin position="49"/>
        <end position="73"/>
    </location>
</feature>
<reference evidence="3" key="1">
    <citation type="journal article" date="2019" name="Int. J. Syst. Evol. Microbiol.">
        <title>The Global Catalogue of Microorganisms (GCM) 10K type strain sequencing project: providing services to taxonomists for standard genome sequencing and annotation.</title>
        <authorList>
            <consortium name="The Broad Institute Genomics Platform"/>
            <consortium name="The Broad Institute Genome Sequencing Center for Infectious Disease"/>
            <person name="Wu L."/>
            <person name="Ma J."/>
        </authorList>
    </citation>
    <scope>NUCLEOTIDE SEQUENCE [LARGE SCALE GENOMIC DNA]</scope>
    <source>
        <strain evidence="3">JCM 10696</strain>
    </source>
</reference>
<protein>
    <submittedName>
        <fullName evidence="2">Uncharacterized protein</fullName>
    </submittedName>
</protein>
<feature type="transmembrane region" description="Helical" evidence="1">
    <location>
        <begin position="80"/>
        <end position="101"/>
    </location>
</feature>
<evidence type="ECO:0000256" key="1">
    <source>
        <dbReference type="SAM" id="Phobius"/>
    </source>
</evidence>
<dbReference type="RefSeq" id="WP_344245390.1">
    <property type="nucleotide sequence ID" value="NZ_BAAAHH010000037.1"/>
</dbReference>
<keyword evidence="1" id="KW-0472">Membrane</keyword>
<dbReference type="Proteomes" id="UP001500665">
    <property type="component" value="Unassembled WGS sequence"/>
</dbReference>
<keyword evidence="1" id="KW-0812">Transmembrane</keyword>
<organism evidence="2 3">
    <name type="scientific">Actinocorallia libanotica</name>
    <dbReference type="NCBI Taxonomy" id="46162"/>
    <lineage>
        <taxon>Bacteria</taxon>
        <taxon>Bacillati</taxon>
        <taxon>Actinomycetota</taxon>
        <taxon>Actinomycetes</taxon>
        <taxon>Streptosporangiales</taxon>
        <taxon>Thermomonosporaceae</taxon>
        <taxon>Actinocorallia</taxon>
    </lineage>
</organism>
<feature type="transmembrane region" description="Helical" evidence="1">
    <location>
        <begin position="134"/>
        <end position="154"/>
    </location>
</feature>
<keyword evidence="1" id="KW-1133">Transmembrane helix</keyword>
<keyword evidence="3" id="KW-1185">Reference proteome</keyword>
<gene>
    <name evidence="2" type="ORF">GCM10009550_65130</name>
</gene>
<name>A0ABP4CEX1_9ACTN</name>
<sequence length="155" mass="16012">MSETLMAIALVCSLLFLLCWGHVQRGRFRTVLWRPLVPVARGSALRAALLALGLQLASAAGFLAVAVLGVLLADAVGASWAAMVVVTLAGLLYWPVVSMAVPDKGKYYADMRAALADEGATAAQQRAAAWTGGAAALFLGLPLALTVPAVIALAR</sequence>
<comment type="caution">
    <text evidence="2">The sequence shown here is derived from an EMBL/GenBank/DDBJ whole genome shotgun (WGS) entry which is preliminary data.</text>
</comment>
<accession>A0ABP4CEX1</accession>
<proteinExistence type="predicted"/>
<evidence type="ECO:0000313" key="3">
    <source>
        <dbReference type="Proteomes" id="UP001500665"/>
    </source>
</evidence>
<evidence type="ECO:0000313" key="2">
    <source>
        <dbReference type="EMBL" id="GAA0965279.1"/>
    </source>
</evidence>